<dbReference type="Pfam" id="PF00561">
    <property type="entry name" value="Abhydrolase_1"/>
    <property type="match status" value="1"/>
</dbReference>
<evidence type="ECO:0000259" key="1">
    <source>
        <dbReference type="Pfam" id="PF00561"/>
    </source>
</evidence>
<dbReference type="InterPro" id="IPR050266">
    <property type="entry name" value="AB_hydrolase_sf"/>
</dbReference>
<evidence type="ECO:0000313" key="2">
    <source>
        <dbReference type="EMBL" id="GID80862.1"/>
    </source>
</evidence>
<gene>
    <name evidence="2" type="ORF">Ade02nite_95030</name>
</gene>
<dbReference type="Proteomes" id="UP000609879">
    <property type="component" value="Unassembled WGS sequence"/>
</dbReference>
<dbReference type="GO" id="GO:0016787">
    <property type="term" value="F:hydrolase activity"/>
    <property type="evidence" value="ECO:0007669"/>
    <property type="project" value="UniProtKB-KW"/>
</dbReference>
<reference evidence="2 3" key="1">
    <citation type="submission" date="2021-01" db="EMBL/GenBank/DDBJ databases">
        <title>Whole genome shotgun sequence of Actinoplanes deccanensis NBRC 13994.</title>
        <authorList>
            <person name="Komaki H."/>
            <person name="Tamura T."/>
        </authorList>
    </citation>
    <scope>NUCLEOTIDE SEQUENCE [LARGE SCALE GENOMIC DNA]</scope>
    <source>
        <strain evidence="2 3">NBRC 13994</strain>
    </source>
</reference>
<dbReference type="InterPro" id="IPR000073">
    <property type="entry name" value="AB_hydrolase_1"/>
</dbReference>
<dbReference type="RefSeq" id="WP_203778070.1">
    <property type="nucleotide sequence ID" value="NZ_BAAABO010000053.1"/>
</dbReference>
<dbReference type="SUPFAM" id="SSF53474">
    <property type="entry name" value="alpha/beta-Hydrolases"/>
    <property type="match status" value="1"/>
</dbReference>
<dbReference type="PRINTS" id="PR00111">
    <property type="entry name" value="ABHYDROLASE"/>
</dbReference>
<keyword evidence="3" id="KW-1185">Reference proteome</keyword>
<keyword evidence="2" id="KW-0378">Hydrolase</keyword>
<feature type="domain" description="AB hydrolase-1" evidence="1">
    <location>
        <begin position="26"/>
        <end position="232"/>
    </location>
</feature>
<evidence type="ECO:0000313" key="3">
    <source>
        <dbReference type="Proteomes" id="UP000609879"/>
    </source>
</evidence>
<comment type="caution">
    <text evidence="2">The sequence shown here is derived from an EMBL/GenBank/DDBJ whole genome shotgun (WGS) entry which is preliminary data.</text>
</comment>
<dbReference type="PANTHER" id="PTHR43798:SF33">
    <property type="entry name" value="HYDROLASE, PUTATIVE (AFU_ORTHOLOGUE AFUA_2G14860)-RELATED"/>
    <property type="match status" value="1"/>
</dbReference>
<dbReference type="Gene3D" id="3.40.50.1820">
    <property type="entry name" value="alpha/beta hydrolase"/>
    <property type="match status" value="1"/>
</dbReference>
<protein>
    <submittedName>
        <fullName evidence="2">Alpha/beta hydrolase</fullName>
    </submittedName>
</protein>
<dbReference type="InterPro" id="IPR029058">
    <property type="entry name" value="AB_hydrolase_fold"/>
</dbReference>
<dbReference type="EMBL" id="BOMI01000209">
    <property type="protein sequence ID" value="GID80862.1"/>
    <property type="molecule type" value="Genomic_DNA"/>
</dbReference>
<dbReference type="PANTHER" id="PTHR43798">
    <property type="entry name" value="MONOACYLGLYCEROL LIPASE"/>
    <property type="match status" value="1"/>
</dbReference>
<organism evidence="2 3">
    <name type="scientific">Paractinoplanes deccanensis</name>
    <dbReference type="NCBI Taxonomy" id="113561"/>
    <lineage>
        <taxon>Bacteria</taxon>
        <taxon>Bacillati</taxon>
        <taxon>Actinomycetota</taxon>
        <taxon>Actinomycetes</taxon>
        <taxon>Micromonosporales</taxon>
        <taxon>Micromonosporaceae</taxon>
        <taxon>Paractinoplanes</taxon>
    </lineage>
</organism>
<sequence>MTPELTRGYATTTYGQMHYAEAGEGPAVLLLHQTPRSHDEFREVQPLLAYGRRVIAMDMYGFGLSAPQPKPQTIEAMASGAYALLDALGIESATLMGHHTGAAVAIEMAAAAPSRARELILSSPPWTDAEYRHSHANGPGVDVATAAEDGSHLTELWSQRRPYYPAGRPDLLDRFIRDALAPGVDPMEGHLACARYVIEDRIGEVRAPTLIIGAADDPFARPNVERVRAHLTGAAHVEVAIVAGGTIPLMEQKASEVAGLVTAFLRARP</sequence>
<accession>A0ABQ3YLH9</accession>
<proteinExistence type="predicted"/>
<name>A0ABQ3YLH9_9ACTN</name>